<reference evidence="13" key="2">
    <citation type="journal article" date="2021" name="PeerJ">
        <title>Extensive microbial diversity within the chicken gut microbiome revealed by metagenomics and culture.</title>
        <authorList>
            <person name="Gilroy R."/>
            <person name="Ravi A."/>
            <person name="Getino M."/>
            <person name="Pursley I."/>
            <person name="Horton D.L."/>
            <person name="Alikhan N.F."/>
            <person name="Baker D."/>
            <person name="Gharbi K."/>
            <person name="Hall N."/>
            <person name="Watson M."/>
            <person name="Adriaenssens E.M."/>
            <person name="Foster-Nyarko E."/>
            <person name="Jarju S."/>
            <person name="Secka A."/>
            <person name="Antonio M."/>
            <person name="Oren A."/>
            <person name="Chaudhuri R.R."/>
            <person name="La Ragione R."/>
            <person name="Hildebrand F."/>
            <person name="Pallen M.J."/>
        </authorList>
    </citation>
    <scope>NUCLEOTIDE SEQUENCE</scope>
    <source>
        <strain evidence="13">B2-16538</strain>
    </source>
</reference>
<dbReference type="PROSITE" id="PS52016">
    <property type="entry name" value="TONB_DEPENDENT_REC_3"/>
    <property type="match status" value="1"/>
</dbReference>
<comment type="similarity">
    <text evidence="8 9">Belongs to the TonB-dependent receptor family.</text>
</comment>
<protein>
    <submittedName>
        <fullName evidence="13">TonB-dependent receptor</fullName>
    </submittedName>
</protein>
<feature type="signal peptide" evidence="10">
    <location>
        <begin position="1"/>
        <end position="21"/>
    </location>
</feature>
<dbReference type="Pfam" id="PF00593">
    <property type="entry name" value="TonB_dep_Rec_b-barrel"/>
    <property type="match status" value="1"/>
</dbReference>
<dbReference type="GO" id="GO:0009279">
    <property type="term" value="C:cell outer membrane"/>
    <property type="evidence" value="ECO:0007669"/>
    <property type="project" value="UniProtKB-SubCell"/>
</dbReference>
<dbReference type="SUPFAM" id="SSF56935">
    <property type="entry name" value="Porins"/>
    <property type="match status" value="1"/>
</dbReference>
<evidence type="ECO:0000256" key="10">
    <source>
        <dbReference type="SAM" id="SignalP"/>
    </source>
</evidence>
<evidence type="ECO:0000313" key="14">
    <source>
        <dbReference type="Proteomes" id="UP000823750"/>
    </source>
</evidence>
<evidence type="ECO:0000256" key="5">
    <source>
        <dbReference type="ARBA" id="ARBA00023077"/>
    </source>
</evidence>
<evidence type="ECO:0000256" key="2">
    <source>
        <dbReference type="ARBA" id="ARBA00022448"/>
    </source>
</evidence>
<dbReference type="EMBL" id="JADILX010000001">
    <property type="protein sequence ID" value="MBO8484799.1"/>
    <property type="molecule type" value="Genomic_DNA"/>
</dbReference>
<keyword evidence="6 8" id="KW-0472">Membrane</keyword>
<name>A0A9D9J3H1_9BACT</name>
<comment type="caution">
    <text evidence="13">The sequence shown here is derived from an EMBL/GenBank/DDBJ whole genome shotgun (WGS) entry which is preliminary data.</text>
</comment>
<sequence>MGKIRFIFSLLSLLAMTSLYAQDVNVTGTVTDAQTGEPVPFASIQLKGTLTGGSTDADGNYSILVYDDAVLIFSSIGYQTQEVEVAGRPAINVALEPDAEMLDETIVVAFGTSTKESFTGSATVVKSSDIARVQSSEPTRALEGMVAGVQMTTSSGSLGSSPSIMIRGISSINAGTAPLYVVDGVPYSGDLDNINPSDIESMTVLKDAASNALYGARGANGVIMITTKKAKAGEAVVNVDAKWGWNTKALKEYDYITDPGQYYETHYAALYNSYVRGGSSPNDAWLKANANLTGSSTVGGLEYMTFTVPEGQTFIGTNGRLNPNATPGRKVTYDGQDYWLQPDNWMDAAYRQSLRQEYNVSVSGSVDKATFFASFGYLNNKGISDGSDMYRYTARLKADYQAKNWLRVGANAAYTNFRWNNGNSDEGSSSSTGNVFAFASSIAPIYPIYMRDGNGNIMTDSRGWKMYDYGDKSFCGLVRPVFSQSNALQSVLIDKQYSEGNALNGTGYAEVSFLRDFKFTFNVGVGVDETRSTTTNNMYYGQFAASGGSVSKAHDRTFYLNMQQLLSWDRIFKDVHHVSVLLGHENYKLSEYTLSAGKSQMFSNDNDELNGSVVDAKASASSRDSYLNEGYFARAQYDYDNKLFFSASYRRDASSRFHPDHRWGDFWSAGAAWLINHEPWFNASWVDMLKLKASVGSQGNDNIANYLYTDTYTISNDNENGVATVFRTKGNPDITWETNTNFNAGVDFGFFGNRLSGTVEYFYRKTSDMLFYFTVPASLGYGGYYDNIGDMRNSGLEISLNGTIFNNRNFRWDVYANATHYTNKVIYLPEKNKNRTIEGHEGYANGNKFVGEGLPLNTFFMPKYAGVNHETGESLWYKDVLDEKGNVTGREKTANYSEATDYLCDDPTPKLYGGFGTSLEFYGFDVSLSFTYSIGGLTYDSGYASLMGSPQGQSVGSNIHKDILKAWSETNRDSNIPRWQYGDENNAAASDRFLTDASYLNFQNAQIGYTFPERLTKKIRVSRLRLYITCDNIIYWSRRQGLDPRYSFDGSTSYAVNSPVRTLSGGINITF</sequence>
<evidence type="ECO:0000259" key="12">
    <source>
        <dbReference type="Pfam" id="PF07715"/>
    </source>
</evidence>
<keyword evidence="4 8" id="KW-0812">Transmembrane</keyword>
<dbReference type="NCBIfam" id="TIGR04057">
    <property type="entry name" value="SusC_RagA_signa"/>
    <property type="match status" value="1"/>
</dbReference>
<evidence type="ECO:0000256" key="8">
    <source>
        <dbReference type="PROSITE-ProRule" id="PRU01360"/>
    </source>
</evidence>
<dbReference type="InterPro" id="IPR023996">
    <property type="entry name" value="TonB-dep_OMP_SusC/RagA"/>
</dbReference>
<organism evidence="13 14">
    <name type="scientific">Candidatus Cryptobacteroides excrementavium</name>
    <dbReference type="NCBI Taxonomy" id="2840759"/>
    <lineage>
        <taxon>Bacteria</taxon>
        <taxon>Pseudomonadati</taxon>
        <taxon>Bacteroidota</taxon>
        <taxon>Bacteroidia</taxon>
        <taxon>Bacteroidales</taxon>
        <taxon>Candidatus Cryptobacteroides</taxon>
    </lineage>
</organism>
<dbReference type="Proteomes" id="UP000823750">
    <property type="component" value="Unassembled WGS sequence"/>
</dbReference>
<reference evidence="13" key="1">
    <citation type="submission" date="2020-10" db="EMBL/GenBank/DDBJ databases">
        <authorList>
            <person name="Gilroy R."/>
        </authorList>
    </citation>
    <scope>NUCLEOTIDE SEQUENCE</scope>
    <source>
        <strain evidence="13">B2-16538</strain>
    </source>
</reference>
<dbReference type="InterPro" id="IPR000531">
    <property type="entry name" value="Beta-barrel_TonB"/>
</dbReference>
<evidence type="ECO:0000256" key="7">
    <source>
        <dbReference type="ARBA" id="ARBA00023237"/>
    </source>
</evidence>
<dbReference type="Gene3D" id="2.40.170.20">
    <property type="entry name" value="TonB-dependent receptor, beta-barrel domain"/>
    <property type="match status" value="1"/>
</dbReference>
<dbReference type="SUPFAM" id="SSF49464">
    <property type="entry name" value="Carboxypeptidase regulatory domain-like"/>
    <property type="match status" value="1"/>
</dbReference>
<dbReference type="InterPro" id="IPR039426">
    <property type="entry name" value="TonB-dep_rcpt-like"/>
</dbReference>
<feature type="chain" id="PRO_5039446337" evidence="10">
    <location>
        <begin position="22"/>
        <end position="1071"/>
    </location>
</feature>
<dbReference type="NCBIfam" id="TIGR04056">
    <property type="entry name" value="OMP_RagA_SusC"/>
    <property type="match status" value="1"/>
</dbReference>
<dbReference type="Gene3D" id="2.170.130.10">
    <property type="entry name" value="TonB-dependent receptor, plug domain"/>
    <property type="match status" value="1"/>
</dbReference>
<dbReference type="InterPro" id="IPR012910">
    <property type="entry name" value="Plug_dom"/>
</dbReference>
<evidence type="ECO:0000313" key="13">
    <source>
        <dbReference type="EMBL" id="MBO8484799.1"/>
    </source>
</evidence>
<feature type="domain" description="TonB-dependent receptor-like beta-barrel" evidence="11">
    <location>
        <begin position="504"/>
        <end position="1032"/>
    </location>
</feature>
<dbReference type="InterPro" id="IPR008969">
    <property type="entry name" value="CarboxyPept-like_regulatory"/>
</dbReference>
<keyword evidence="7 8" id="KW-0998">Cell outer membrane</keyword>
<dbReference type="Pfam" id="PF07715">
    <property type="entry name" value="Plug"/>
    <property type="match status" value="1"/>
</dbReference>
<evidence type="ECO:0000259" key="11">
    <source>
        <dbReference type="Pfam" id="PF00593"/>
    </source>
</evidence>
<dbReference type="InterPro" id="IPR037066">
    <property type="entry name" value="Plug_dom_sf"/>
</dbReference>
<keyword evidence="2 8" id="KW-0813">Transport</keyword>
<keyword evidence="3 8" id="KW-1134">Transmembrane beta strand</keyword>
<evidence type="ECO:0000256" key="1">
    <source>
        <dbReference type="ARBA" id="ARBA00004571"/>
    </source>
</evidence>
<keyword evidence="13" id="KW-0675">Receptor</keyword>
<keyword evidence="10" id="KW-0732">Signal</keyword>
<accession>A0A9D9J3H1</accession>
<dbReference type="AlphaFoldDB" id="A0A9D9J3H1"/>
<proteinExistence type="inferred from homology"/>
<dbReference type="Pfam" id="PF13715">
    <property type="entry name" value="CarbopepD_reg_2"/>
    <property type="match status" value="1"/>
</dbReference>
<evidence type="ECO:0000256" key="3">
    <source>
        <dbReference type="ARBA" id="ARBA00022452"/>
    </source>
</evidence>
<gene>
    <name evidence="13" type="ORF">IAB78_00035</name>
</gene>
<feature type="domain" description="TonB-dependent receptor plug" evidence="12">
    <location>
        <begin position="115"/>
        <end position="222"/>
    </location>
</feature>
<dbReference type="InterPro" id="IPR023997">
    <property type="entry name" value="TonB-dep_OMP_SusC/RagA_CS"/>
</dbReference>
<evidence type="ECO:0000256" key="6">
    <source>
        <dbReference type="ARBA" id="ARBA00023136"/>
    </source>
</evidence>
<dbReference type="InterPro" id="IPR036942">
    <property type="entry name" value="Beta-barrel_TonB_sf"/>
</dbReference>
<keyword evidence="5 9" id="KW-0798">TonB box</keyword>
<comment type="subcellular location">
    <subcellularLocation>
        <location evidence="1 8">Cell outer membrane</location>
        <topology evidence="1 8">Multi-pass membrane protein</topology>
    </subcellularLocation>
</comment>
<dbReference type="Gene3D" id="2.60.40.1120">
    <property type="entry name" value="Carboxypeptidase-like, regulatory domain"/>
    <property type="match status" value="1"/>
</dbReference>
<evidence type="ECO:0000256" key="9">
    <source>
        <dbReference type="RuleBase" id="RU003357"/>
    </source>
</evidence>
<evidence type="ECO:0000256" key="4">
    <source>
        <dbReference type="ARBA" id="ARBA00022692"/>
    </source>
</evidence>